<evidence type="ECO:0000313" key="4">
    <source>
        <dbReference type="Proteomes" id="UP000001064"/>
    </source>
</evidence>
<feature type="region of interest" description="Disordered" evidence="2">
    <location>
        <begin position="1"/>
        <end position="150"/>
    </location>
</feature>
<dbReference type="Pfam" id="PF13862">
    <property type="entry name" value="BCCIP"/>
    <property type="match status" value="1"/>
</dbReference>
<proteinExistence type="inferred from homology"/>
<feature type="compositionally biased region" description="Basic residues" evidence="2">
    <location>
        <begin position="35"/>
        <end position="46"/>
    </location>
</feature>
<dbReference type="InParanoid" id="F0Z8U2"/>
<dbReference type="FunCoup" id="F0Z8U2">
    <property type="interactions" value="37"/>
</dbReference>
<evidence type="ECO:0000256" key="1">
    <source>
        <dbReference type="ARBA" id="ARBA00006781"/>
    </source>
</evidence>
<sequence length="463" mass="52824">MNKKSKNQTPQEPAKKEVEKKKASISVEVETPTTTKKKLVEKKKAKVNVELPKPSTAPAKKTTTKAPSNVVKKDTSNKKLNTNNSDKNVNNNKSNKTNIKKTTTVEEPKKKIQEKRKLKEIESESESEPEEEEEDLGVVPSSDEDDDEEDFDEIQADFDIVPCVEGDYHSIKNMIVRLIPFKEQSKFNPGELTELIIEQATKKKFGRSIHVDGTGGDPYGFISILNYNSVKKQETIQGYLEYINEKLESPEKSYIDPKLKEKSMKSYLSKLLSTSSTNQLGMFFSERFINIPNELAHPIYQFIQFDVELMQEKHDDKAYNFKNYLVLTTFGVTAKPSEEDMEAPKGLNEDDDEDESNNKQANKKSKLSNNQSKKITTNNKNQAQSQSNEDDIEEGLEVYMKCEDKYFKEHASAWAMFDIPYQYGKGAKWTLSGHLLKKGLIMVIPASKIQLFLKDLREKAILD</sequence>
<evidence type="ECO:0000256" key="2">
    <source>
        <dbReference type="SAM" id="MobiDB-lite"/>
    </source>
</evidence>
<gene>
    <name evidence="3" type="ORF">DICPUDRAFT_147567</name>
</gene>
<dbReference type="PANTHER" id="PTHR13261:SF0">
    <property type="entry name" value="BRCA2 AND CDKN1A-INTERACTING PROTEIN"/>
    <property type="match status" value="1"/>
</dbReference>
<feature type="compositionally biased region" description="Basic and acidic residues" evidence="2">
    <location>
        <begin position="13"/>
        <end position="22"/>
    </location>
</feature>
<feature type="compositionally biased region" description="Low complexity" evidence="2">
    <location>
        <begin position="81"/>
        <end position="102"/>
    </location>
</feature>
<dbReference type="RefSeq" id="XP_003283826.1">
    <property type="nucleotide sequence ID" value="XM_003283778.1"/>
</dbReference>
<dbReference type="VEuPathDB" id="AmoebaDB:DICPUDRAFT_147567"/>
<keyword evidence="4" id="KW-1185">Reference proteome</keyword>
<dbReference type="AlphaFoldDB" id="F0Z8U2"/>
<feature type="region of interest" description="Disordered" evidence="2">
    <location>
        <begin position="337"/>
        <end position="390"/>
    </location>
</feature>
<evidence type="ECO:0000313" key="3">
    <source>
        <dbReference type="EMBL" id="EGC39605.1"/>
    </source>
</evidence>
<dbReference type="eggNOG" id="KOG3034">
    <property type="taxonomic scope" value="Eukaryota"/>
</dbReference>
<dbReference type="PANTHER" id="PTHR13261">
    <property type="entry name" value="BRCA2 AND CDKN1A INTERACTING PROTEIN"/>
    <property type="match status" value="1"/>
</dbReference>
<dbReference type="OrthoDB" id="27543at2759"/>
<dbReference type="GeneID" id="10509760"/>
<comment type="similarity">
    <text evidence="1">Belongs to the BCP1 family.</text>
</comment>
<feature type="compositionally biased region" description="Acidic residues" evidence="2">
    <location>
        <begin position="123"/>
        <end position="150"/>
    </location>
</feature>
<feature type="compositionally biased region" description="Low complexity" evidence="2">
    <location>
        <begin position="24"/>
        <end position="34"/>
    </location>
</feature>
<dbReference type="InterPro" id="IPR025602">
    <property type="entry name" value="BCP1_family"/>
</dbReference>
<name>F0Z8U2_DICPU</name>
<dbReference type="OMA" id="HSIKNMI"/>
<dbReference type="Proteomes" id="UP000001064">
    <property type="component" value="Unassembled WGS sequence"/>
</dbReference>
<feature type="compositionally biased region" description="Low complexity" evidence="2">
    <location>
        <begin position="48"/>
        <end position="68"/>
    </location>
</feature>
<accession>F0Z8U2</accession>
<protein>
    <submittedName>
        <fullName evidence="3">Uncharacterized protein</fullName>
    </submittedName>
</protein>
<feature type="compositionally biased region" description="Polar residues" evidence="2">
    <location>
        <begin position="375"/>
        <end position="387"/>
    </location>
</feature>
<dbReference type="KEGG" id="dpp:DICPUDRAFT_147567"/>
<dbReference type="STRING" id="5786.F0Z8U2"/>
<dbReference type="GO" id="GO:0005634">
    <property type="term" value="C:nucleus"/>
    <property type="evidence" value="ECO:0000318"/>
    <property type="project" value="GO_Central"/>
</dbReference>
<reference evidence="4" key="1">
    <citation type="journal article" date="2011" name="Genome Biol.">
        <title>Comparative genomics of the social amoebae Dictyostelium discoideum and Dictyostelium purpureum.</title>
        <authorList>
            <consortium name="US DOE Joint Genome Institute (JGI-PGF)"/>
            <person name="Sucgang R."/>
            <person name="Kuo A."/>
            <person name="Tian X."/>
            <person name="Salerno W."/>
            <person name="Parikh A."/>
            <person name="Feasley C.L."/>
            <person name="Dalin E."/>
            <person name="Tu H."/>
            <person name="Huang E."/>
            <person name="Barry K."/>
            <person name="Lindquist E."/>
            <person name="Shapiro H."/>
            <person name="Bruce D."/>
            <person name="Schmutz J."/>
            <person name="Salamov A."/>
            <person name="Fey P."/>
            <person name="Gaudet P."/>
            <person name="Anjard C."/>
            <person name="Babu M.M."/>
            <person name="Basu S."/>
            <person name="Bushmanova Y."/>
            <person name="van der Wel H."/>
            <person name="Katoh-Kurasawa M."/>
            <person name="Dinh C."/>
            <person name="Coutinho P.M."/>
            <person name="Saito T."/>
            <person name="Elias M."/>
            <person name="Schaap P."/>
            <person name="Kay R.R."/>
            <person name="Henrissat B."/>
            <person name="Eichinger L."/>
            <person name="Rivero F."/>
            <person name="Putnam N.H."/>
            <person name="West C.M."/>
            <person name="Loomis W.F."/>
            <person name="Chisholm R.L."/>
            <person name="Shaulsky G."/>
            <person name="Strassmann J.E."/>
            <person name="Queller D.C."/>
            <person name="Kuspa A."/>
            <person name="Grigoriev I.V."/>
        </authorList>
    </citation>
    <scope>NUCLEOTIDE SEQUENCE [LARGE SCALE GENOMIC DNA]</scope>
    <source>
        <strain evidence="4">QSDP1</strain>
    </source>
</reference>
<organism evidence="3 4">
    <name type="scientific">Dictyostelium purpureum</name>
    <name type="common">Slime mold</name>
    <dbReference type="NCBI Taxonomy" id="5786"/>
    <lineage>
        <taxon>Eukaryota</taxon>
        <taxon>Amoebozoa</taxon>
        <taxon>Evosea</taxon>
        <taxon>Eumycetozoa</taxon>
        <taxon>Dictyostelia</taxon>
        <taxon>Dictyosteliales</taxon>
        <taxon>Dictyosteliaceae</taxon>
        <taxon>Dictyostelium</taxon>
    </lineage>
</organism>
<dbReference type="EMBL" id="GL870954">
    <property type="protein sequence ID" value="EGC39605.1"/>
    <property type="molecule type" value="Genomic_DNA"/>
</dbReference>
<feature type="compositionally biased region" description="Basic and acidic residues" evidence="2">
    <location>
        <begin position="103"/>
        <end position="122"/>
    </location>
</feature>